<dbReference type="PROSITE" id="PS00086">
    <property type="entry name" value="CYTOCHROME_P450"/>
    <property type="match status" value="1"/>
</dbReference>
<dbReference type="SUPFAM" id="SSF48264">
    <property type="entry name" value="Cytochrome P450"/>
    <property type="match status" value="1"/>
</dbReference>
<protein>
    <submittedName>
        <fullName evidence="4">Cytochrome P450</fullName>
    </submittedName>
</protein>
<dbReference type="Gene3D" id="1.10.630.10">
    <property type="entry name" value="Cytochrome P450"/>
    <property type="match status" value="1"/>
</dbReference>
<dbReference type="GO" id="GO:0004497">
    <property type="term" value="F:monooxygenase activity"/>
    <property type="evidence" value="ECO:0007669"/>
    <property type="project" value="UniProtKB-KW"/>
</dbReference>
<keyword evidence="2" id="KW-0560">Oxidoreductase</keyword>
<sequence>MTVDSPPATGVPTLDDDPFGTEVLSDPYDFHRRLRDAGPVVFLARYGIYAMGRFEHVKAALSDWATFVSSRGAGISDFAKEKPWRPPSLLLEADPPDHTVVRTAMNGVISPRSMRALRERFAAPAAEIADRLVEQGTFDAVTDLAEVYPLRVFPDAVGLPEEGRENLLPYGGLAFNAFGPDNELRRTALAAAAPVQAWVMEQCQRENLAPGGFGAQIWAAADRGEISAEQAPMLVRSLLTAGVDTTVYGIGNTVYGLSRHPEQWAQLHASPAKAKFAFDEALRWESPVQTFFRTTSREVEVAGTTIPEGTKVLLFLGSANRDPRHWGADAEALDINRRAAGHVAFGMGVHQCVGQPVARLETELVLSALAERARSLEPAGEPAPKLNNTLKGWASVPVRVTPA</sequence>
<organism evidence="4 5">
    <name type="scientific">Geodermatophilus ruber</name>
    <dbReference type="NCBI Taxonomy" id="504800"/>
    <lineage>
        <taxon>Bacteria</taxon>
        <taxon>Bacillati</taxon>
        <taxon>Actinomycetota</taxon>
        <taxon>Actinomycetes</taxon>
        <taxon>Geodermatophilales</taxon>
        <taxon>Geodermatophilaceae</taxon>
        <taxon>Geodermatophilus</taxon>
    </lineage>
</organism>
<evidence type="ECO:0000256" key="2">
    <source>
        <dbReference type="RuleBase" id="RU000461"/>
    </source>
</evidence>
<dbReference type="OrthoDB" id="502624at2"/>
<evidence type="ECO:0000313" key="5">
    <source>
        <dbReference type="Proteomes" id="UP000199152"/>
    </source>
</evidence>
<dbReference type="PANTHER" id="PTHR46696:SF1">
    <property type="entry name" value="CYTOCHROME P450 YJIB-RELATED"/>
    <property type="match status" value="1"/>
</dbReference>
<dbReference type="Pfam" id="PF00067">
    <property type="entry name" value="p450"/>
    <property type="match status" value="1"/>
</dbReference>
<keyword evidence="2" id="KW-0349">Heme</keyword>
<evidence type="ECO:0000313" key="4">
    <source>
        <dbReference type="EMBL" id="SFK52180.1"/>
    </source>
</evidence>
<keyword evidence="2" id="KW-0503">Monooxygenase</keyword>
<dbReference type="RefSeq" id="WP_091321231.1">
    <property type="nucleotide sequence ID" value="NZ_FOSW01000002.1"/>
</dbReference>
<dbReference type="InterPro" id="IPR002397">
    <property type="entry name" value="Cyt_P450_B"/>
</dbReference>
<keyword evidence="2" id="KW-0479">Metal-binding</keyword>
<dbReference type="InterPro" id="IPR017972">
    <property type="entry name" value="Cyt_P450_CS"/>
</dbReference>
<gene>
    <name evidence="4" type="ORF">SAMN04488085_102100</name>
</gene>
<dbReference type="PRINTS" id="PR00359">
    <property type="entry name" value="BP450"/>
</dbReference>
<comment type="similarity">
    <text evidence="1 2">Belongs to the cytochrome P450 family.</text>
</comment>
<dbReference type="InterPro" id="IPR001128">
    <property type="entry name" value="Cyt_P450"/>
</dbReference>
<dbReference type="InParanoid" id="A0A1I4A7L3"/>
<dbReference type="GO" id="GO:0016705">
    <property type="term" value="F:oxidoreductase activity, acting on paired donors, with incorporation or reduction of molecular oxygen"/>
    <property type="evidence" value="ECO:0007669"/>
    <property type="project" value="InterPro"/>
</dbReference>
<dbReference type="STRING" id="504800.SAMN04488085_102100"/>
<reference evidence="4 5" key="1">
    <citation type="submission" date="2016-10" db="EMBL/GenBank/DDBJ databases">
        <authorList>
            <person name="de Groot N.N."/>
        </authorList>
    </citation>
    <scope>NUCLEOTIDE SEQUENCE [LARGE SCALE GENOMIC DNA]</scope>
    <source>
        <strain evidence="4 5">DSM 45317</strain>
    </source>
</reference>
<dbReference type="GO" id="GO:0020037">
    <property type="term" value="F:heme binding"/>
    <property type="evidence" value="ECO:0007669"/>
    <property type="project" value="InterPro"/>
</dbReference>
<evidence type="ECO:0000256" key="3">
    <source>
        <dbReference type="SAM" id="MobiDB-lite"/>
    </source>
</evidence>
<evidence type="ECO:0000256" key="1">
    <source>
        <dbReference type="ARBA" id="ARBA00010617"/>
    </source>
</evidence>
<dbReference type="PANTHER" id="PTHR46696">
    <property type="entry name" value="P450, PUTATIVE (EUROFUNG)-RELATED"/>
    <property type="match status" value="1"/>
</dbReference>
<proteinExistence type="inferred from homology"/>
<keyword evidence="5" id="KW-1185">Reference proteome</keyword>
<dbReference type="InterPro" id="IPR036396">
    <property type="entry name" value="Cyt_P450_sf"/>
</dbReference>
<keyword evidence="2" id="KW-0408">Iron</keyword>
<dbReference type="Proteomes" id="UP000199152">
    <property type="component" value="Unassembled WGS sequence"/>
</dbReference>
<dbReference type="CDD" id="cd11037">
    <property type="entry name" value="CYP199A2-like"/>
    <property type="match status" value="1"/>
</dbReference>
<accession>A0A1I4A7L3</accession>
<dbReference type="AlphaFoldDB" id="A0A1I4A7L3"/>
<dbReference type="EMBL" id="FOSW01000002">
    <property type="protein sequence ID" value="SFK52180.1"/>
    <property type="molecule type" value="Genomic_DNA"/>
</dbReference>
<feature type="region of interest" description="Disordered" evidence="3">
    <location>
        <begin position="1"/>
        <end position="20"/>
    </location>
</feature>
<dbReference type="GO" id="GO:0005506">
    <property type="term" value="F:iron ion binding"/>
    <property type="evidence" value="ECO:0007669"/>
    <property type="project" value="InterPro"/>
</dbReference>
<name>A0A1I4A7L3_9ACTN</name>